<dbReference type="Proteomes" id="UP000298652">
    <property type="component" value="Chromosome 2"/>
</dbReference>
<dbReference type="Gramene" id="TKW30254">
    <property type="protein sequence ID" value="TKW30254"/>
    <property type="gene ID" value="SEVIR_2G023200v2"/>
</dbReference>
<feature type="compositionally biased region" description="Basic residues" evidence="1">
    <location>
        <begin position="24"/>
        <end position="37"/>
    </location>
</feature>
<feature type="region of interest" description="Disordered" evidence="1">
    <location>
        <begin position="104"/>
        <end position="148"/>
    </location>
</feature>
<reference evidence="2" key="1">
    <citation type="submission" date="2019-03" db="EMBL/GenBank/DDBJ databases">
        <title>WGS assembly of Setaria viridis.</title>
        <authorList>
            <person name="Huang P."/>
            <person name="Jenkins J."/>
            <person name="Grimwood J."/>
            <person name="Barry K."/>
            <person name="Healey A."/>
            <person name="Mamidi S."/>
            <person name="Sreedasyam A."/>
            <person name="Shu S."/>
            <person name="Feldman M."/>
            <person name="Wu J."/>
            <person name="Yu Y."/>
            <person name="Chen C."/>
            <person name="Johnson J."/>
            <person name="Rokhsar D."/>
            <person name="Baxter I."/>
            <person name="Schmutz J."/>
            <person name="Brutnell T."/>
            <person name="Kellogg E."/>
        </authorList>
    </citation>
    <scope>NUCLEOTIDE SEQUENCE [LARGE SCALE GENOMIC DNA]</scope>
</reference>
<keyword evidence="3" id="KW-1185">Reference proteome</keyword>
<dbReference type="AlphaFoldDB" id="A0A4U6VNI0"/>
<sequence length="148" mass="16304">MSVDKRGIVLGKVCSSKSKWNKCKKEKSSKKMSRKIKMSTPLVETRARRSPRIRSRNAGFKHTSCNSRNCLACAAVPPTTTKAMVAIGEDFCKISKEKLSEATLRTKPPTANLIGDKRGASSKRQKGNESIKEVEEGECSATGRRTEN</sequence>
<evidence type="ECO:0000256" key="1">
    <source>
        <dbReference type="SAM" id="MobiDB-lite"/>
    </source>
</evidence>
<feature type="region of interest" description="Disordered" evidence="1">
    <location>
        <begin position="24"/>
        <end position="60"/>
    </location>
</feature>
<proteinExistence type="predicted"/>
<organism evidence="2 3">
    <name type="scientific">Setaria viridis</name>
    <name type="common">Green bristlegrass</name>
    <name type="synonym">Setaria italica subsp. viridis</name>
    <dbReference type="NCBI Taxonomy" id="4556"/>
    <lineage>
        <taxon>Eukaryota</taxon>
        <taxon>Viridiplantae</taxon>
        <taxon>Streptophyta</taxon>
        <taxon>Embryophyta</taxon>
        <taxon>Tracheophyta</taxon>
        <taxon>Spermatophyta</taxon>
        <taxon>Magnoliopsida</taxon>
        <taxon>Liliopsida</taxon>
        <taxon>Poales</taxon>
        <taxon>Poaceae</taxon>
        <taxon>PACMAD clade</taxon>
        <taxon>Panicoideae</taxon>
        <taxon>Panicodae</taxon>
        <taxon>Paniceae</taxon>
        <taxon>Cenchrinae</taxon>
        <taxon>Setaria</taxon>
    </lineage>
</organism>
<dbReference type="EMBL" id="CM016553">
    <property type="protein sequence ID" value="TKW30254.1"/>
    <property type="molecule type" value="Genomic_DNA"/>
</dbReference>
<accession>A0A4U6VNI0</accession>
<protein>
    <submittedName>
        <fullName evidence="2">Uncharacterized protein</fullName>
    </submittedName>
</protein>
<gene>
    <name evidence="2" type="ORF">SEVIR_2G023200v2</name>
</gene>
<evidence type="ECO:0000313" key="2">
    <source>
        <dbReference type="EMBL" id="TKW30254.1"/>
    </source>
</evidence>
<name>A0A4U6VNI0_SETVI</name>
<dbReference type="PANTHER" id="PTHR33075">
    <property type="entry name" value="OS02G0499800 PROTEIN"/>
    <property type="match status" value="1"/>
</dbReference>
<evidence type="ECO:0000313" key="3">
    <source>
        <dbReference type="Proteomes" id="UP000298652"/>
    </source>
</evidence>